<evidence type="ECO:0000313" key="1">
    <source>
        <dbReference type="EMBL" id="ACF45271.1"/>
    </source>
</evidence>
<name>B4S3S5_PROA2</name>
<dbReference type="AlphaFoldDB" id="B4S3S5"/>
<keyword evidence="2" id="KW-1185">Reference proteome</keyword>
<dbReference type="KEGG" id="paa:Paes_0214"/>
<dbReference type="Proteomes" id="UP000002725">
    <property type="component" value="Chromosome"/>
</dbReference>
<evidence type="ECO:0000313" key="2">
    <source>
        <dbReference type="Proteomes" id="UP000002725"/>
    </source>
</evidence>
<dbReference type="RefSeq" id="WP_012504808.1">
    <property type="nucleotide sequence ID" value="NC_011059.1"/>
</dbReference>
<dbReference type="STRING" id="290512.Paes_0214"/>
<dbReference type="EMBL" id="CP001108">
    <property type="protein sequence ID" value="ACF45271.1"/>
    <property type="molecule type" value="Genomic_DNA"/>
</dbReference>
<dbReference type="HOGENOM" id="CLU_479590_0_0_10"/>
<dbReference type="eggNOG" id="ENOG5033TI2">
    <property type="taxonomic scope" value="Bacteria"/>
</dbReference>
<proteinExistence type="predicted"/>
<reference evidence="1" key="1">
    <citation type="submission" date="2008-06" db="EMBL/GenBank/DDBJ databases">
        <title>Complete sequence of chromosome of Prosthecochloris aestuarii DSM 271.</title>
        <authorList>
            <consortium name="US DOE Joint Genome Institute"/>
            <person name="Lucas S."/>
            <person name="Copeland A."/>
            <person name="Lapidus A."/>
            <person name="Glavina del Rio T."/>
            <person name="Dalin E."/>
            <person name="Tice H."/>
            <person name="Bruce D."/>
            <person name="Goodwin L."/>
            <person name="Pitluck S."/>
            <person name="Schmutz J."/>
            <person name="Larimer F."/>
            <person name="Land M."/>
            <person name="Hauser L."/>
            <person name="Kyrpides N."/>
            <person name="Anderson I."/>
            <person name="Liu Z."/>
            <person name="Li T."/>
            <person name="Zhao F."/>
            <person name="Overmann J."/>
            <person name="Bryant D.A."/>
            <person name="Richardson P."/>
        </authorList>
    </citation>
    <scope>NUCLEOTIDE SEQUENCE [LARGE SCALE GENOMIC DNA]</scope>
    <source>
        <strain evidence="1">DSM 271</strain>
    </source>
</reference>
<sequence>MQYLNAQKFTGFPLRPLSSVLLLIIGLIAITLTPRTGQAIEFKALPELTLKKAPQTARLIPPSKTSVRIWDGRGEYGKEHFQCLEEAVTSVPSVDKMKAWWVMWSTEETGFSKAIYQVSLLPFPETLQNWQSPPGLLKTGNIKNISGTGRQPLFTVDLATLVPATKPVSQRAVAPSGQLQPPSSAKKSLFQKEKILTKKADIRSTLQRNRPDFQQTTKKPVFSLSEEQPLAISFYVRIVTLNAAGQLAAMPSKAAELHISTPGESQFVWYGGPNPNPERQELHSPRIRIVSYEPYQPYMSDWDRMFIVTKDMPMFGYTKGQELFFPRDDGSRSGWEAVSDAIGSVAGFVVDSVNRVANAYNSLKQKALDLAISLAKNTVGCGKTCQQAFSFGLDYGLAALGMPPSLPDFDAMMSMGKDYIIAEIASETSPYLSEEDVKAAVNLLESEVRKTADNGSDGSKWLRLNPKYQYRDAMLLLEISNPTATTTDRISCRINQFQKAFDFPFEPKDYYINIPPVRPGQTMQIPIMLRPNNVQCNNGKGMLMRDWNRMMDKGVLLQVYPSQNEQVVIKR</sequence>
<gene>
    <name evidence="1" type="ordered locus">Paes_0214</name>
</gene>
<protein>
    <submittedName>
        <fullName evidence="1">Uncharacterized protein</fullName>
    </submittedName>
</protein>
<organism evidence="1 2">
    <name type="scientific">Prosthecochloris aestuarii (strain DSM 271 / SK 413)</name>
    <dbReference type="NCBI Taxonomy" id="290512"/>
    <lineage>
        <taxon>Bacteria</taxon>
        <taxon>Pseudomonadati</taxon>
        <taxon>Chlorobiota</taxon>
        <taxon>Chlorobiia</taxon>
        <taxon>Chlorobiales</taxon>
        <taxon>Chlorobiaceae</taxon>
        <taxon>Prosthecochloris</taxon>
    </lineage>
</organism>
<accession>B4S3S5</accession>